<dbReference type="SMART" id="SM00471">
    <property type="entry name" value="HDc"/>
    <property type="match status" value="1"/>
</dbReference>
<dbReference type="InterPro" id="IPR003607">
    <property type="entry name" value="HD/PDEase_dom"/>
</dbReference>
<evidence type="ECO:0000259" key="1">
    <source>
        <dbReference type="SMART" id="SM00471"/>
    </source>
</evidence>
<dbReference type="Pfam" id="PF01966">
    <property type="entry name" value="HD"/>
    <property type="match status" value="1"/>
</dbReference>
<organism evidence="2 3">
    <name type="scientific">Endomicrobium trichonymphae</name>
    <dbReference type="NCBI Taxonomy" id="1408204"/>
    <lineage>
        <taxon>Bacteria</taxon>
        <taxon>Pseudomonadati</taxon>
        <taxon>Elusimicrobiota</taxon>
        <taxon>Endomicrobiia</taxon>
        <taxon>Endomicrobiales</taxon>
        <taxon>Endomicrobiaceae</taxon>
        <taxon>Candidatus Endomicrobiellum</taxon>
    </lineage>
</organism>
<gene>
    <name evidence="2" type="ordered locus">TGRD_564</name>
</gene>
<proteinExistence type="predicted"/>
<dbReference type="PATRIC" id="fig|471821.5.peg.937"/>
<dbReference type="GO" id="GO:0016787">
    <property type="term" value="F:hydrolase activity"/>
    <property type="evidence" value="ECO:0007669"/>
    <property type="project" value="UniProtKB-KW"/>
</dbReference>
<dbReference type="CDD" id="cd00077">
    <property type="entry name" value="HDc"/>
    <property type="match status" value="1"/>
</dbReference>
<accession>B1H0M5</accession>
<keyword evidence="3" id="KW-1185">Reference proteome</keyword>
<dbReference type="Gene3D" id="1.10.3210.10">
    <property type="entry name" value="Hypothetical protein af1432"/>
    <property type="match status" value="1"/>
</dbReference>
<dbReference type="HOGENOM" id="CLU_081221_0_0_0"/>
<dbReference type="RefSeq" id="WP_015423582.1">
    <property type="nucleotide sequence ID" value="NC_020419.1"/>
</dbReference>
<evidence type="ECO:0000313" key="2">
    <source>
        <dbReference type="EMBL" id="BAG14057.1"/>
    </source>
</evidence>
<sequence>MVKIMDDKNKYSNIVLKDIKKNPIVNAFIKSANDYLGTIGYTEHGVRHVKLVASIAENVLLYLDYSKRLQELAGIAGYMHDIGNVVNRKDHGQSAALVAMRLLKDMGMTPEETALIISAVGNHEEETGDPVNPVAAALILADKSDVHKTRVRNPDISKYDIHDRVNSAVEKSFLKVLKDKKVISLQLTIDTQISKVMEYFEIFMSRMLMCRRAADFLDCAFELIINERKLL</sequence>
<reference evidence="3" key="1">
    <citation type="journal article" date="2008" name="Proc. Natl. Acad. Sci. U.S.A.">
        <title>Complete genome of the uncultured termite group 1 bacteria in a single host protist cell.</title>
        <authorList>
            <person name="Hongoh Y."/>
            <person name="Sharma V.K."/>
            <person name="Prakash T."/>
            <person name="Noda S."/>
            <person name="Taylor T.D."/>
            <person name="Kudo T."/>
            <person name="Sakaki Y."/>
            <person name="Toyoda A."/>
            <person name="Hattori M."/>
            <person name="Ohkuma M."/>
        </authorList>
    </citation>
    <scope>NUCLEOTIDE SEQUENCE [LARGE SCALE GENOMIC DNA]</scope>
    <source>
        <strain evidence="3">Rs-D17 genomovar Ri2008</strain>
    </source>
</reference>
<evidence type="ECO:0000313" key="3">
    <source>
        <dbReference type="Proteomes" id="UP000001691"/>
    </source>
</evidence>
<dbReference type="KEGG" id="rsd:TGRD_564"/>
<dbReference type="InterPro" id="IPR006674">
    <property type="entry name" value="HD_domain"/>
</dbReference>
<name>B1H0M5_ENDTX</name>
<protein>
    <submittedName>
        <fullName evidence="2">Uncharacterized metal-dependent phosphohydrolase</fullName>
    </submittedName>
</protein>
<dbReference type="STRING" id="471821.TGRD_574"/>
<dbReference type="AlphaFoldDB" id="B1H0M5"/>
<dbReference type="SUPFAM" id="SSF109604">
    <property type="entry name" value="HD-domain/PDEase-like"/>
    <property type="match status" value="1"/>
</dbReference>
<accession>A0A1C9ZSN1</accession>
<feature type="domain" description="HD/PDEase" evidence="1">
    <location>
        <begin position="41"/>
        <end position="156"/>
    </location>
</feature>
<dbReference type="Proteomes" id="UP000001691">
    <property type="component" value="Chromosome"/>
</dbReference>
<dbReference type="KEGG" id="eti:RSTT_540"/>
<dbReference type="EMBL" id="AP009510">
    <property type="protein sequence ID" value="BAG14057.1"/>
    <property type="molecule type" value="Genomic_DNA"/>
</dbReference>